<dbReference type="Proteomes" id="UP001430953">
    <property type="component" value="Unassembled WGS sequence"/>
</dbReference>
<dbReference type="AlphaFoldDB" id="A0AAW2FZL2"/>
<comment type="caution">
    <text evidence="1">The sequence shown here is derived from an EMBL/GenBank/DDBJ whole genome shotgun (WGS) entry which is preliminary data.</text>
</comment>
<keyword evidence="2" id="KW-1185">Reference proteome</keyword>
<evidence type="ECO:0000313" key="2">
    <source>
        <dbReference type="Proteomes" id="UP001430953"/>
    </source>
</evidence>
<proteinExistence type="predicted"/>
<evidence type="ECO:0000313" key="1">
    <source>
        <dbReference type="EMBL" id="KAL0119647.1"/>
    </source>
</evidence>
<name>A0AAW2FZL2_9HYME</name>
<gene>
    <name evidence="1" type="ORF">PUN28_007823</name>
</gene>
<sequence length="87" mass="10203">MILLATFVHRRLEAERRRKRKGEPFETVKRALLALEASEKLTSFQSNANSALENCFICALFRRNESNLLKERKKEKILTPPAYFLHI</sequence>
<dbReference type="EMBL" id="JADYXP020000007">
    <property type="protein sequence ID" value="KAL0119647.1"/>
    <property type="molecule type" value="Genomic_DNA"/>
</dbReference>
<protein>
    <submittedName>
        <fullName evidence="1">Uncharacterized protein</fullName>
    </submittedName>
</protein>
<reference evidence="1 2" key="1">
    <citation type="submission" date="2023-03" db="EMBL/GenBank/DDBJ databases">
        <title>High recombination rates correlate with genetic variation in Cardiocondyla obscurior ants.</title>
        <authorList>
            <person name="Errbii M."/>
        </authorList>
    </citation>
    <scope>NUCLEOTIDE SEQUENCE [LARGE SCALE GENOMIC DNA]</scope>
    <source>
        <strain evidence="1">Alpha-2009</strain>
        <tissue evidence="1">Whole body</tissue>
    </source>
</reference>
<organism evidence="1 2">
    <name type="scientific">Cardiocondyla obscurior</name>
    <dbReference type="NCBI Taxonomy" id="286306"/>
    <lineage>
        <taxon>Eukaryota</taxon>
        <taxon>Metazoa</taxon>
        <taxon>Ecdysozoa</taxon>
        <taxon>Arthropoda</taxon>
        <taxon>Hexapoda</taxon>
        <taxon>Insecta</taxon>
        <taxon>Pterygota</taxon>
        <taxon>Neoptera</taxon>
        <taxon>Endopterygota</taxon>
        <taxon>Hymenoptera</taxon>
        <taxon>Apocrita</taxon>
        <taxon>Aculeata</taxon>
        <taxon>Formicoidea</taxon>
        <taxon>Formicidae</taxon>
        <taxon>Myrmicinae</taxon>
        <taxon>Cardiocondyla</taxon>
    </lineage>
</organism>
<accession>A0AAW2FZL2</accession>